<proteinExistence type="predicted"/>
<comment type="caution">
    <text evidence="2">The sequence shown here is derived from an EMBL/GenBank/DDBJ whole genome shotgun (WGS) entry which is preliminary data.</text>
</comment>
<dbReference type="SUPFAM" id="SSF53335">
    <property type="entry name" value="S-adenosyl-L-methionine-dependent methyltransferases"/>
    <property type="match status" value="1"/>
</dbReference>
<sequence>MTVKKKLIEVTLPLETINRESAREKSIRHGHPSTLHLWWSRKPLSTCRAVLFASLVDDPSVHPEKFPSVAEQQEERERLFKIIEDLVKWENINNEKVLNRAREEILKSTGGNPPPVLDPFCGGGSIPLEAQRLGLEAHGSDLNPVAVMITKALIEIPPKFAGRLPVNPQARSSELSKGSWPGAQGLAADIRYYGEWMREEAEKRIGHLYPKVKLPPEYGGGEATVIAWLWARTVQCPNPACGVRMPLVSSFWLSTKRGEKAWAQPVIDQEKKEVCFKVRTGDGAPPKGTVNRQGAKCIFCNSPVPFAHIRKEGQARRMGSQLMAIVAEGNNRRVYLSSDDKHASIIAGLKPSWKPDQELPYNPRDFKTPNYGMVNFGDLFTPRQLTALTTFSDLVTEAGEKIYHDAVAAGYPDDVVGLEEGGSGARAYAEAVCVYLAFGVNRLADRCSSICSWDIGYTKIRNTFARQAIPMTWDYAEGNPFSASTGNFLGAIEWVAKVVESSPCTEPGYAQQYDAVEAITLINKPLISTDPPYYDNIGYADLSDFFYIWLRRSLKNMFPSVLSTLLTPKEKELVATPYRFDGSKEKAKEFFETGLERVFTRMRENHHPDYPLTLYYAFKQSEVDDSDGKNGTSPIASTGWETMLEGLVEAGFSITGTWPMRSELSNRTVARGANALASSIVLVCRPRPENAPSISRRELITALKKELPEALRQLQQGNIAPVDLAQAAIGPGMAVFSRYAQVLEADGSPMPVRTALQIINQLLDEFLAEQEGEYDPETRWAVAWFEQMGHKEGLFGTAETLSKAKNTSIQRMVDRGFLEAKAGKVRLLRREEFPVPLEDFLKNSPTVWEVTQQLTRVLMEEGESAAALWLEKLGALSEGARSLSYYLYSICERKGWAQEALAYNTLVTSWPRLRSIIINKYKQQQQGALALNTGEGGTTDGAE</sequence>
<dbReference type="EMBL" id="JAAKDE010000015">
    <property type="protein sequence ID" value="MBA2133540.1"/>
    <property type="molecule type" value="Genomic_DNA"/>
</dbReference>
<reference evidence="2" key="1">
    <citation type="submission" date="2020-06" db="EMBL/GenBank/DDBJ databases">
        <title>Novel chitinolytic bacterium.</title>
        <authorList>
            <person name="Ungkulpasvich U."/>
            <person name="Kosugi A."/>
            <person name="Uke A."/>
        </authorList>
    </citation>
    <scope>NUCLEOTIDE SEQUENCE</scope>
    <source>
        <strain evidence="2">UUS1-1</strain>
    </source>
</reference>
<feature type="domain" description="DUF1156" evidence="1">
    <location>
        <begin position="12"/>
        <end position="82"/>
    </location>
</feature>
<gene>
    <name evidence="2" type="ORF">G5B42_08305</name>
</gene>
<keyword evidence="3" id="KW-1185">Reference proteome</keyword>
<evidence type="ECO:0000259" key="1">
    <source>
        <dbReference type="Pfam" id="PF06634"/>
    </source>
</evidence>
<protein>
    <submittedName>
        <fullName evidence="2">DUF1156 domain-containing protein</fullName>
    </submittedName>
</protein>
<evidence type="ECO:0000313" key="2">
    <source>
        <dbReference type="EMBL" id="MBA2133540.1"/>
    </source>
</evidence>
<organism evidence="2 3">
    <name type="scientific">Capillibacterium thermochitinicola</name>
    <dbReference type="NCBI Taxonomy" id="2699427"/>
    <lineage>
        <taxon>Bacteria</taxon>
        <taxon>Bacillati</taxon>
        <taxon>Bacillota</taxon>
        <taxon>Capillibacterium</taxon>
    </lineage>
</organism>
<dbReference type="RefSeq" id="WP_181339999.1">
    <property type="nucleotide sequence ID" value="NZ_JAAKDE010000015.1"/>
</dbReference>
<dbReference type="Pfam" id="PF06634">
    <property type="entry name" value="DUF1156"/>
    <property type="match status" value="1"/>
</dbReference>
<dbReference type="Proteomes" id="UP000657177">
    <property type="component" value="Unassembled WGS sequence"/>
</dbReference>
<name>A0A8J6I0L7_9FIRM</name>
<dbReference type="AlphaFoldDB" id="A0A8J6I0L7"/>
<dbReference type="Gene3D" id="3.40.50.150">
    <property type="entry name" value="Vaccinia Virus protein VP39"/>
    <property type="match status" value="1"/>
</dbReference>
<dbReference type="InterPro" id="IPR009537">
    <property type="entry name" value="DUF1156"/>
</dbReference>
<accession>A0A8J6I0L7</accession>
<dbReference type="InterPro" id="IPR029063">
    <property type="entry name" value="SAM-dependent_MTases_sf"/>
</dbReference>
<evidence type="ECO:0000313" key="3">
    <source>
        <dbReference type="Proteomes" id="UP000657177"/>
    </source>
</evidence>